<organism evidence="1 2">
    <name type="scientific">Pyrococcus abyssi (strain GE5 / Orsay)</name>
    <dbReference type="NCBI Taxonomy" id="272844"/>
    <lineage>
        <taxon>Archaea</taxon>
        <taxon>Methanobacteriati</taxon>
        <taxon>Methanobacteriota</taxon>
        <taxon>Thermococci</taxon>
        <taxon>Thermococcales</taxon>
        <taxon>Thermococcaceae</taxon>
        <taxon>Pyrococcus</taxon>
    </lineage>
</organism>
<dbReference type="Proteomes" id="UP000009139">
    <property type="component" value="Chromosome"/>
</dbReference>
<name>G8ZKE7_PYRAB</name>
<reference evidence="1 2" key="1">
    <citation type="journal article" date="2012" name="Curr. Microbiol.">
        <title>Re-annotation of two hyperthermophilic archaea Pyrococcus abyssi GE5 and Pyrococcus furiosus DSM 3638.</title>
        <authorList>
            <person name="Gao J."/>
            <person name="Wang J."/>
        </authorList>
    </citation>
    <scope>GENOME REANNOTATION</scope>
    <source>
        <strain evidence="2">GE5 / Orsay</strain>
    </source>
</reference>
<dbReference type="EMBL" id="HE613800">
    <property type="protein sequence ID" value="CCE70590.1"/>
    <property type="molecule type" value="Genomic_DNA"/>
</dbReference>
<dbReference type="OrthoDB" id="95776at2157"/>
<evidence type="ECO:0000313" key="1">
    <source>
        <dbReference type="EMBL" id="CCE70590.1"/>
    </source>
</evidence>
<evidence type="ECO:0000313" key="2">
    <source>
        <dbReference type="Proteomes" id="UP000009139"/>
    </source>
</evidence>
<dbReference type="AlphaFoldDB" id="G8ZKE7"/>
<proteinExistence type="predicted"/>
<accession>G8ZKE7</accession>
<gene>
    <name evidence="1" type="ordered locus">PAB1598.3n</name>
</gene>
<comment type="miscellaneous">
    <text evidence="1">The sequence shown here is derived from an EMBL/GenBank/DDBJ third party annotation (TPA) entry.</text>
</comment>
<protein>
    <submittedName>
        <fullName evidence="1">Uncharacterized protein</fullName>
    </submittedName>
</protein>
<sequence>MKNVGKVVITLNVPDGMEDVVKSFLEREARVIMRRLSRADFKSTFGILKGKRKSIDEIEADIYDEWEV</sequence>